<evidence type="ECO:0000313" key="2">
    <source>
        <dbReference type="EMBL" id="MCW0483439.1"/>
    </source>
</evidence>
<comment type="caution">
    <text evidence="2">The sequence shown here is derived from an EMBL/GenBank/DDBJ whole genome shotgun (WGS) entry which is preliminary data.</text>
</comment>
<dbReference type="EMBL" id="JAPAAF010000016">
    <property type="protein sequence ID" value="MCW0483439.1"/>
    <property type="molecule type" value="Genomic_DNA"/>
</dbReference>
<name>A0AA42C7C6_9BACT</name>
<evidence type="ECO:0000259" key="1">
    <source>
        <dbReference type="Pfam" id="PF13632"/>
    </source>
</evidence>
<accession>A0AA42C7C6</accession>
<evidence type="ECO:0000313" key="3">
    <source>
        <dbReference type="Proteomes" id="UP001163821"/>
    </source>
</evidence>
<organism evidence="2 3">
    <name type="scientific">Gaoshiqia sediminis</name>
    <dbReference type="NCBI Taxonomy" id="2986998"/>
    <lineage>
        <taxon>Bacteria</taxon>
        <taxon>Pseudomonadati</taxon>
        <taxon>Bacteroidota</taxon>
        <taxon>Bacteroidia</taxon>
        <taxon>Marinilabiliales</taxon>
        <taxon>Prolixibacteraceae</taxon>
        <taxon>Gaoshiqia</taxon>
    </lineage>
</organism>
<dbReference type="RefSeq" id="WP_282592041.1">
    <property type="nucleotide sequence ID" value="NZ_JAPAAF010000016.1"/>
</dbReference>
<feature type="domain" description="Glycosyltransferase 2-like" evidence="1">
    <location>
        <begin position="139"/>
        <end position="284"/>
    </location>
</feature>
<protein>
    <submittedName>
        <fullName evidence="2">Glycosyltransferase family 2 protein</fullName>
    </submittedName>
</protein>
<dbReference type="Pfam" id="PF13632">
    <property type="entry name" value="Glyco_trans_2_3"/>
    <property type="match status" value="1"/>
</dbReference>
<dbReference type="AlphaFoldDB" id="A0AA42C7C6"/>
<dbReference type="Proteomes" id="UP001163821">
    <property type="component" value="Unassembled WGS sequence"/>
</dbReference>
<sequence length="409" mass="46774">MSFARRYIERNISQELFIPEPLASDLSMVVVIPACCEPDLLHTIDSLSGCTPPMGSVEVLVLLNEAEDCSVEVRRQNDRSLADLVAWKSRNPQALFNLYPLRPRPFPKKHAGAGLARKTGMDEAIRRFQQVDHPAGILVSLDADTLVEPNYLVEIEQCFASDERPIGATIQFKHRLAEIADERHRAGMRLYETYLHYYKQALAFTGFPHAIYTVGSAFAVRADAYVKQGGMSKRQAGEDFYFLHKLTQLGTVAEINSTCVYPSARLSDRVPFGTGPALQKWVNGDDRLLQTYRFQSFLDLKDFLKLLPHLYKTVVDRADLEKLPVSDAVRLFLFEDRFPESLAEIKRNSSSFKTFEKRFYQYFNAFKILKFQNFSHPRFYAFQDLEEAFCQLKEANGRGCKVELALCYD</sequence>
<reference evidence="2" key="1">
    <citation type="submission" date="2022-10" db="EMBL/GenBank/DDBJ databases">
        <title>Gaoshiqiia sediminis gen. nov., sp. nov., isolated from coastal sediment.</title>
        <authorList>
            <person name="Yu W.X."/>
            <person name="Mu D.S."/>
            <person name="Du J.Z."/>
            <person name="Liang Y.Q."/>
        </authorList>
    </citation>
    <scope>NUCLEOTIDE SEQUENCE</scope>
    <source>
        <strain evidence="2">A06</strain>
    </source>
</reference>
<proteinExistence type="predicted"/>
<dbReference type="InterPro" id="IPR001173">
    <property type="entry name" value="Glyco_trans_2-like"/>
</dbReference>
<keyword evidence="3" id="KW-1185">Reference proteome</keyword>
<gene>
    <name evidence="2" type="ORF">N2K84_11910</name>
</gene>
<dbReference type="SUPFAM" id="SSF53448">
    <property type="entry name" value="Nucleotide-diphospho-sugar transferases"/>
    <property type="match status" value="1"/>
</dbReference>
<dbReference type="InterPro" id="IPR029044">
    <property type="entry name" value="Nucleotide-diphossugar_trans"/>
</dbReference>
<dbReference type="Gene3D" id="3.90.550.10">
    <property type="entry name" value="Spore Coat Polysaccharide Biosynthesis Protein SpsA, Chain A"/>
    <property type="match status" value="1"/>
</dbReference>